<feature type="repeat" description="TNFR-Cys" evidence="1">
    <location>
        <begin position="17"/>
        <end position="59"/>
    </location>
</feature>
<gene>
    <name evidence="4" type="ORF">DAT39_022648</name>
</gene>
<dbReference type="GO" id="GO:2000406">
    <property type="term" value="P:positive regulation of T cell migration"/>
    <property type="evidence" value="ECO:0007669"/>
    <property type="project" value="TreeGrafter"/>
</dbReference>
<evidence type="ECO:0000256" key="1">
    <source>
        <dbReference type="PROSITE-ProRule" id="PRU00206"/>
    </source>
</evidence>
<evidence type="ECO:0000256" key="2">
    <source>
        <dbReference type="SAM" id="Phobius"/>
    </source>
</evidence>
<dbReference type="FunFam" id="2.10.50.10:FF:000009">
    <property type="entry name" value="Tumor necrosis factor receptor superfamily member 14"/>
    <property type="match status" value="1"/>
</dbReference>
<name>A0A8J4WQV5_CLAMG</name>
<dbReference type="EMBL" id="QNUK01001219">
    <property type="protein sequence ID" value="KAF5885807.1"/>
    <property type="molecule type" value="Genomic_DNA"/>
</dbReference>
<dbReference type="SUPFAM" id="SSF57586">
    <property type="entry name" value="TNF receptor-like"/>
    <property type="match status" value="3"/>
</dbReference>
<dbReference type="GO" id="GO:0050829">
    <property type="term" value="P:defense response to Gram-negative bacterium"/>
    <property type="evidence" value="ECO:0007669"/>
    <property type="project" value="TreeGrafter"/>
</dbReference>
<dbReference type="GO" id="GO:0046642">
    <property type="term" value="P:negative regulation of alpha-beta T cell proliferation"/>
    <property type="evidence" value="ECO:0007669"/>
    <property type="project" value="TreeGrafter"/>
</dbReference>
<comment type="caution">
    <text evidence="1">Lacks conserved residue(s) required for the propagation of feature annotation.</text>
</comment>
<dbReference type="OrthoDB" id="10031141at2759"/>
<sequence length="177" mass="19206">NRVYKHCTEFTSTVCMSCVDSTYTDEPNDHSKCISCTVCDTGAGLRVKTSCTRNSNTVCEPLEGFYCIDEERGSCRQAVEHTKCKPGQYIKQKGTAVKDAECAVCPDGTYSSGSLCKQHTKCQDEGLEEITAGTSSADVTCGSKHPVTQITGPIILLVFIVLIIAEALISKRRPFFG</sequence>
<keyword evidence="2" id="KW-0812">Transmembrane</keyword>
<evidence type="ECO:0000313" key="5">
    <source>
        <dbReference type="Proteomes" id="UP000727407"/>
    </source>
</evidence>
<dbReference type="PANTHER" id="PTHR46838">
    <property type="entry name" value="TUMOR NECROSIS FACTOR RECEPTOR SUPERFAMILY MEMBER 14"/>
    <property type="match status" value="1"/>
</dbReference>
<dbReference type="FunFam" id="2.10.50.10:FF:000065">
    <property type="entry name" value="TNF receptor superfamily member 14"/>
    <property type="match status" value="1"/>
</dbReference>
<evidence type="ECO:0000313" key="4">
    <source>
        <dbReference type="EMBL" id="KAF5885807.1"/>
    </source>
</evidence>
<dbReference type="GO" id="GO:0002720">
    <property type="term" value="P:positive regulation of cytokine production involved in immune response"/>
    <property type="evidence" value="ECO:0007669"/>
    <property type="project" value="TreeGrafter"/>
</dbReference>
<protein>
    <submittedName>
        <fullName evidence="4">Tumor necrosis factor receptor superfamily member 5-like isoform X1</fullName>
    </submittedName>
</protein>
<proteinExistence type="predicted"/>
<dbReference type="AlphaFoldDB" id="A0A8J4WQV5"/>
<feature type="disulfide bond" evidence="1">
    <location>
        <begin position="18"/>
        <end position="33"/>
    </location>
</feature>
<dbReference type="PROSITE" id="PS00652">
    <property type="entry name" value="TNFR_NGFR_1"/>
    <property type="match status" value="1"/>
</dbReference>
<keyword evidence="4" id="KW-0675">Receptor</keyword>
<feature type="domain" description="TNFR-Cys" evidence="3">
    <location>
        <begin position="17"/>
        <end position="59"/>
    </location>
</feature>
<feature type="transmembrane region" description="Helical" evidence="2">
    <location>
        <begin position="150"/>
        <end position="169"/>
    </location>
</feature>
<comment type="caution">
    <text evidence="4">The sequence shown here is derived from an EMBL/GenBank/DDBJ whole genome shotgun (WGS) entry which is preliminary data.</text>
</comment>
<keyword evidence="1" id="KW-1015">Disulfide bond</keyword>
<keyword evidence="2" id="KW-1133">Transmembrane helix</keyword>
<dbReference type="GO" id="GO:0009897">
    <property type="term" value="C:external side of plasma membrane"/>
    <property type="evidence" value="ECO:0007669"/>
    <property type="project" value="TreeGrafter"/>
</dbReference>
<dbReference type="GO" id="GO:0050830">
    <property type="term" value="P:defense response to Gram-positive bacterium"/>
    <property type="evidence" value="ECO:0007669"/>
    <property type="project" value="TreeGrafter"/>
</dbReference>
<dbReference type="SMART" id="SM00208">
    <property type="entry name" value="TNFR"/>
    <property type="match status" value="3"/>
</dbReference>
<keyword evidence="5" id="KW-1185">Reference proteome</keyword>
<keyword evidence="2" id="KW-0472">Membrane</keyword>
<dbReference type="Proteomes" id="UP000727407">
    <property type="component" value="Unassembled WGS sequence"/>
</dbReference>
<accession>A0A8J4WQV5</accession>
<dbReference type="PANTHER" id="PTHR46838:SF1">
    <property type="entry name" value="TUMOR NECROSIS FACTOR RECEPTOR SUPERFAMILY MEMBER 14"/>
    <property type="match status" value="1"/>
</dbReference>
<organism evidence="4 5">
    <name type="scientific">Clarias magur</name>
    <name type="common">Asian catfish</name>
    <name type="synonym">Macropteronotus magur</name>
    <dbReference type="NCBI Taxonomy" id="1594786"/>
    <lineage>
        <taxon>Eukaryota</taxon>
        <taxon>Metazoa</taxon>
        <taxon>Chordata</taxon>
        <taxon>Craniata</taxon>
        <taxon>Vertebrata</taxon>
        <taxon>Euteleostomi</taxon>
        <taxon>Actinopterygii</taxon>
        <taxon>Neopterygii</taxon>
        <taxon>Teleostei</taxon>
        <taxon>Ostariophysi</taxon>
        <taxon>Siluriformes</taxon>
        <taxon>Clariidae</taxon>
        <taxon>Clarias</taxon>
    </lineage>
</organism>
<dbReference type="Gene3D" id="2.10.50.10">
    <property type="entry name" value="Tumor Necrosis Factor Receptor, subunit A, domain 2"/>
    <property type="match status" value="3"/>
</dbReference>
<feature type="non-terminal residue" evidence="4">
    <location>
        <position position="1"/>
    </location>
</feature>
<dbReference type="Pfam" id="PF00020">
    <property type="entry name" value="TNFR_c6"/>
    <property type="match status" value="2"/>
</dbReference>
<dbReference type="InterPro" id="IPR001368">
    <property type="entry name" value="TNFR/NGFR_Cys_rich_reg"/>
</dbReference>
<dbReference type="PROSITE" id="PS50050">
    <property type="entry name" value="TNFR_NGFR_2"/>
    <property type="match status" value="1"/>
</dbReference>
<feature type="non-terminal residue" evidence="4">
    <location>
        <position position="177"/>
    </location>
</feature>
<evidence type="ECO:0000259" key="3">
    <source>
        <dbReference type="PROSITE" id="PS50050"/>
    </source>
</evidence>
<reference evidence="4" key="1">
    <citation type="submission" date="2020-07" db="EMBL/GenBank/DDBJ databases">
        <title>Clarias magur genome sequencing, assembly and annotation.</title>
        <authorList>
            <person name="Kushwaha B."/>
            <person name="Kumar R."/>
            <person name="Das P."/>
            <person name="Joshi C.G."/>
            <person name="Kumar D."/>
            <person name="Nagpure N.S."/>
            <person name="Pandey M."/>
            <person name="Agarwal S."/>
            <person name="Srivastava S."/>
            <person name="Singh M."/>
            <person name="Sahoo L."/>
            <person name="Jayasankar P."/>
            <person name="Meher P.K."/>
            <person name="Koringa P.G."/>
            <person name="Iquebal M.A."/>
            <person name="Das S.P."/>
            <person name="Bit A."/>
            <person name="Patnaik S."/>
            <person name="Patel N."/>
            <person name="Shah T.M."/>
            <person name="Hinsu A."/>
            <person name="Jena J.K."/>
        </authorList>
    </citation>
    <scope>NUCLEOTIDE SEQUENCE</scope>
    <source>
        <strain evidence="4">CIFAMagur01</strain>
        <tissue evidence="4">Testis</tissue>
    </source>
</reference>